<accession>A0A448U232</accession>
<evidence type="ECO:0000313" key="6">
    <source>
        <dbReference type="Proteomes" id="UP000275510"/>
    </source>
</evidence>
<feature type="signal peptide" evidence="2">
    <location>
        <begin position="1"/>
        <end position="22"/>
    </location>
</feature>
<dbReference type="InterPro" id="IPR001677">
    <property type="entry name" value="TbpB_B_D"/>
</dbReference>
<dbReference type="EMBL" id="JAPQFC010000001">
    <property type="protein sequence ID" value="MCY6524647.1"/>
    <property type="molecule type" value="Genomic_DNA"/>
</dbReference>
<organism evidence="5 6">
    <name type="scientific">Actinobacillus pleuropneumoniae</name>
    <name type="common">Haemophilus pleuropneumoniae</name>
    <dbReference type="NCBI Taxonomy" id="715"/>
    <lineage>
        <taxon>Bacteria</taxon>
        <taxon>Pseudomonadati</taxon>
        <taxon>Pseudomonadota</taxon>
        <taxon>Gammaproteobacteria</taxon>
        <taxon>Pasteurellales</taxon>
        <taxon>Pasteurellaceae</taxon>
        <taxon>Actinobacillus</taxon>
    </lineage>
</organism>
<dbReference type="EMBL" id="LR134515">
    <property type="protein sequence ID" value="VEJ17990.1"/>
    <property type="molecule type" value="Genomic_DNA"/>
</dbReference>
<feature type="chain" id="PRO_5044604029" evidence="2">
    <location>
        <begin position="23"/>
        <end position="414"/>
    </location>
</feature>
<dbReference type="AlphaFoldDB" id="A0A448U232"/>
<dbReference type="Proteomes" id="UP000275510">
    <property type="component" value="Chromosome"/>
</dbReference>
<dbReference type="Proteomes" id="UP001077788">
    <property type="component" value="Unassembled WGS sequence"/>
</dbReference>
<dbReference type="InterPro" id="IPR011250">
    <property type="entry name" value="OMP/PagP_B-barrel"/>
</dbReference>
<feature type="region of interest" description="Disordered" evidence="1">
    <location>
        <begin position="66"/>
        <end position="127"/>
    </location>
</feature>
<keyword evidence="5" id="KW-0449">Lipoprotein</keyword>
<dbReference type="Pfam" id="PF01298">
    <property type="entry name" value="TbpB_B_D"/>
    <property type="match status" value="1"/>
</dbReference>
<reference evidence="5 6" key="1">
    <citation type="submission" date="2018-12" db="EMBL/GenBank/DDBJ databases">
        <authorList>
            <consortium name="Pathogen Informatics"/>
        </authorList>
    </citation>
    <scope>NUCLEOTIDE SEQUENCE [LARGE SCALE GENOMIC DNA]</scope>
    <source>
        <strain evidence="5 6">NCTC10976</strain>
    </source>
</reference>
<reference evidence="4" key="3">
    <citation type="submission" date="2022-12" db="EMBL/GenBank/DDBJ databases">
        <authorList>
            <person name="Kardos G."/>
            <person name="Sarkozi R."/>
            <person name="Laczko L."/>
            <person name="Marton S."/>
            <person name="Makrai L."/>
            <person name="Banyai K."/>
            <person name="Fodor L."/>
        </authorList>
    </citation>
    <scope>NUCLEOTIDE SEQUENCE</scope>
    <source>
        <strain evidence="4">84/14</strain>
    </source>
</reference>
<evidence type="ECO:0000256" key="2">
    <source>
        <dbReference type="SAM" id="SignalP"/>
    </source>
</evidence>
<dbReference type="OMA" id="AYEFRSH"/>
<keyword evidence="2" id="KW-0732">Signal</keyword>
<dbReference type="SUPFAM" id="SSF56925">
    <property type="entry name" value="OMPA-like"/>
    <property type="match status" value="1"/>
</dbReference>
<dbReference type="Gene3D" id="2.40.160.90">
    <property type="match status" value="1"/>
</dbReference>
<dbReference type="PROSITE" id="PS51257">
    <property type="entry name" value="PROKAR_LIPOPROTEIN"/>
    <property type="match status" value="1"/>
</dbReference>
<dbReference type="GeneID" id="48600258"/>
<proteinExistence type="predicted"/>
<evidence type="ECO:0000256" key="1">
    <source>
        <dbReference type="SAM" id="MobiDB-lite"/>
    </source>
</evidence>
<reference evidence="4" key="2">
    <citation type="journal article" date="2021" name="Vet Sci">
        <title>O-Serogroups and Pathovirotypes of Escherichia coli Isolated from Post-Weaning Piglets Showing Diarrhoea and/or Oedema in South Korea.</title>
        <authorList>
            <person name="Byun J.W."/>
            <person name="Moon B.Y."/>
            <person name="Do K.H."/>
            <person name="Lee K."/>
            <person name="Lee H.Y."/>
            <person name="Kim W.I."/>
            <person name="So B."/>
            <person name="Lee W.K."/>
        </authorList>
    </citation>
    <scope>NUCLEOTIDE SEQUENCE</scope>
    <source>
        <strain evidence="4">84/14</strain>
    </source>
</reference>
<evidence type="ECO:0000259" key="3">
    <source>
        <dbReference type="Pfam" id="PF01298"/>
    </source>
</evidence>
<evidence type="ECO:0000313" key="4">
    <source>
        <dbReference type="EMBL" id="MCY6524647.1"/>
    </source>
</evidence>
<gene>
    <name evidence="5" type="ORF">NCTC10976_02155</name>
    <name evidence="4" type="ORF">OYG11_10580</name>
</gene>
<sequence length="414" mass="45765">MNKHLRLSFIAIACSLAITACSSDNKGATRYEDLVKNKVDEANKKAEEKAKKDKESETAKKLAELEKKQKELEQQLKQKNQEAPKTEPKQEDIPKVDPKEKGEPKMDPQKENPSKPESKNERTKNLTITEAKEELEKTFKDNGISDGTALLSGGLSTSTQNSFSGRNIENHSKGINTLIVDGKEITLISVDDMKKHRAESDDILDDDKKVFNKIFEINTESGHGKVGSLPKAASKSDFEQMRYGYYTDKNGVTHLFVQGYLTPTTLKESEKVNSPFNYYWMSRNGNSSDRRSLREMPISGVYEYNGKAFYGKGGSYDELTTKAYADFSNRKVKVELSKDSMQTLTFGGDIKGNTFSGSHNGIATKGGFYGSKANDIGGIFYNTNNGNDGVFGGSAKQCGYSGACTNADPITEIK</sequence>
<dbReference type="RefSeq" id="WP_005599732.1">
    <property type="nucleotide sequence ID" value="NZ_CBDBSU010000001.1"/>
</dbReference>
<evidence type="ECO:0000313" key="5">
    <source>
        <dbReference type="EMBL" id="VEJ17990.1"/>
    </source>
</evidence>
<protein>
    <submittedName>
        <fullName evidence="5">Lipoprotein_5 domain-containing protein</fullName>
    </submittedName>
    <submittedName>
        <fullName evidence="4">Transferrin-binding protein-like solute binding protein</fullName>
    </submittedName>
</protein>
<feature type="domain" description="Transferrin-binding protein B C-lobe/N-lobe beta-barrel" evidence="3">
    <location>
        <begin position="296"/>
        <end position="393"/>
    </location>
</feature>
<name>A0A448U232_ACTPL</name>